<keyword evidence="5" id="KW-0190">Covalent protein-DNA linkage</keyword>
<keyword evidence="2 8" id="KW-0645">Protease</keyword>
<name>A0ABU3I910_9ACTO</name>
<feature type="region of interest" description="Disordered" evidence="9">
    <location>
        <begin position="69"/>
        <end position="98"/>
    </location>
</feature>
<evidence type="ECO:0000256" key="9">
    <source>
        <dbReference type="SAM" id="MobiDB-lite"/>
    </source>
</evidence>
<evidence type="ECO:0000256" key="1">
    <source>
        <dbReference type="ARBA" id="ARBA00008136"/>
    </source>
</evidence>
<dbReference type="EC" id="3.4.-.-" evidence="8"/>
<protein>
    <recommendedName>
        <fullName evidence="8">Abasic site processing protein</fullName>
        <ecNumber evidence="8">3.4.-.-</ecNumber>
    </recommendedName>
</protein>
<evidence type="ECO:0000256" key="8">
    <source>
        <dbReference type="RuleBase" id="RU364100"/>
    </source>
</evidence>
<proteinExistence type="inferred from homology"/>
<evidence type="ECO:0000256" key="7">
    <source>
        <dbReference type="ARBA" id="ARBA00023239"/>
    </source>
</evidence>
<evidence type="ECO:0000256" key="6">
    <source>
        <dbReference type="ARBA" id="ARBA00023125"/>
    </source>
</evidence>
<dbReference type="RefSeq" id="WP_313272065.1">
    <property type="nucleotide sequence ID" value="NZ_JASXSX010000001.1"/>
</dbReference>
<reference evidence="10 11" key="1">
    <citation type="submission" date="2023-06" db="EMBL/GenBank/DDBJ databases">
        <title>Draft genome sequence of Gleimia hominis type strain CCUG 57540T.</title>
        <authorList>
            <person name="Salva-Serra F."/>
            <person name="Cardew S."/>
            <person name="Jensie Markopoulos S."/>
            <person name="Ohlen M."/>
            <person name="Inganas E."/>
            <person name="Svensson-Stadler L."/>
            <person name="Moore E.R.B."/>
        </authorList>
    </citation>
    <scope>NUCLEOTIDE SEQUENCE [LARGE SCALE GENOMIC DNA]</scope>
    <source>
        <strain evidence="10 11">CCUG 57540</strain>
    </source>
</reference>
<accession>A0ABU3I910</accession>
<evidence type="ECO:0000256" key="4">
    <source>
        <dbReference type="ARBA" id="ARBA00022801"/>
    </source>
</evidence>
<keyword evidence="3" id="KW-0227">DNA damage</keyword>
<keyword evidence="11" id="KW-1185">Reference proteome</keyword>
<comment type="similarity">
    <text evidence="1 8">Belongs to the SOS response-associated peptidase family.</text>
</comment>
<dbReference type="PANTHER" id="PTHR13604:SF0">
    <property type="entry name" value="ABASIC SITE PROCESSING PROTEIN HMCES"/>
    <property type="match status" value="1"/>
</dbReference>
<dbReference type="Proteomes" id="UP001247542">
    <property type="component" value="Unassembled WGS sequence"/>
</dbReference>
<organism evidence="10 11">
    <name type="scientific">Gleimia hominis</name>
    <dbReference type="NCBI Taxonomy" id="595468"/>
    <lineage>
        <taxon>Bacteria</taxon>
        <taxon>Bacillati</taxon>
        <taxon>Actinomycetota</taxon>
        <taxon>Actinomycetes</taxon>
        <taxon>Actinomycetales</taxon>
        <taxon>Actinomycetaceae</taxon>
        <taxon>Gleimia</taxon>
    </lineage>
</organism>
<dbReference type="InterPro" id="IPR036590">
    <property type="entry name" value="SRAP-like"/>
</dbReference>
<comment type="caution">
    <text evidence="10">The sequence shown here is derived from an EMBL/GenBank/DDBJ whole genome shotgun (WGS) entry which is preliminary data.</text>
</comment>
<evidence type="ECO:0000256" key="3">
    <source>
        <dbReference type="ARBA" id="ARBA00022763"/>
    </source>
</evidence>
<evidence type="ECO:0000313" key="11">
    <source>
        <dbReference type="Proteomes" id="UP001247542"/>
    </source>
</evidence>
<dbReference type="SUPFAM" id="SSF143081">
    <property type="entry name" value="BB1717-like"/>
    <property type="match status" value="1"/>
</dbReference>
<dbReference type="PANTHER" id="PTHR13604">
    <property type="entry name" value="DC12-RELATED"/>
    <property type="match status" value="1"/>
</dbReference>
<evidence type="ECO:0000313" key="10">
    <source>
        <dbReference type="EMBL" id="MDT3766857.1"/>
    </source>
</evidence>
<sequence>MCGRYALWDEEENLVPLFNVDRVFAPVQPTWNAAPSQLLPVVFERLIEPEASNPHSGEPDVQVRVAASKPGLSGSKSQVGPEASKPRSDAAKTQPDGFVERRLQPLQWGLVPSWARDARRPMINARSETALQKPSFKASMRRQRCLVPANGYFEWQTTPEGKQPFFLTKPPAGPNPTDPHADPDVCAQTGRAPQAAEASAANPAEVAASDPVMGFAGIYDAWQGPDGWLRTFAILTRAAPDALGHIHDRSPVVVPPDLWDEWLCPTIDTDAEVAALLDAIPAPNLMPRAVSKAVGNVANNNPSLVQSLD</sequence>
<dbReference type="EMBL" id="JASXSX010000001">
    <property type="protein sequence ID" value="MDT3766857.1"/>
    <property type="molecule type" value="Genomic_DNA"/>
</dbReference>
<gene>
    <name evidence="10" type="ORF">QS713_02105</name>
</gene>
<keyword evidence="7" id="KW-0456">Lyase</keyword>
<dbReference type="Pfam" id="PF02586">
    <property type="entry name" value="SRAP"/>
    <property type="match status" value="1"/>
</dbReference>
<evidence type="ECO:0000256" key="5">
    <source>
        <dbReference type="ARBA" id="ARBA00023124"/>
    </source>
</evidence>
<dbReference type="InterPro" id="IPR003738">
    <property type="entry name" value="SRAP"/>
</dbReference>
<keyword evidence="4 8" id="KW-0378">Hydrolase</keyword>
<dbReference type="Gene3D" id="3.90.1680.10">
    <property type="entry name" value="SOS response associated peptidase-like"/>
    <property type="match status" value="1"/>
</dbReference>
<keyword evidence="6" id="KW-0238">DNA-binding</keyword>
<evidence type="ECO:0000256" key="2">
    <source>
        <dbReference type="ARBA" id="ARBA00022670"/>
    </source>
</evidence>